<protein>
    <submittedName>
        <fullName evidence="3">Helix-turn-helix domain protein</fullName>
    </submittedName>
</protein>
<dbReference type="InterPro" id="IPR001387">
    <property type="entry name" value="Cro/C1-type_HTH"/>
</dbReference>
<dbReference type="InterPro" id="IPR010982">
    <property type="entry name" value="Lambda_DNA-bd_dom_sf"/>
</dbReference>
<reference evidence="4" key="2">
    <citation type="submission" date="2011-04" db="EMBL/GenBank/DDBJ databases">
        <title>The complete genome of chromosome of Treponema succinifaciens DSM 2489.</title>
        <authorList>
            <person name="Lucas S."/>
            <person name="Copeland A."/>
            <person name="Lapidus A."/>
            <person name="Bruce D."/>
            <person name="Goodwin L."/>
            <person name="Pitluck S."/>
            <person name="Peters L."/>
            <person name="Kyrpides N."/>
            <person name="Mavromatis K."/>
            <person name="Ivanova N."/>
            <person name="Ovchinnikova G."/>
            <person name="Teshima H."/>
            <person name="Detter J.C."/>
            <person name="Tapia R."/>
            <person name="Han C."/>
            <person name="Land M."/>
            <person name="Hauser L."/>
            <person name="Markowitz V."/>
            <person name="Cheng J.-F."/>
            <person name="Hugenholtz P."/>
            <person name="Woyke T."/>
            <person name="Wu D."/>
            <person name="Gronow S."/>
            <person name="Wellnitz S."/>
            <person name="Brambilla E."/>
            <person name="Klenk H.-P."/>
            <person name="Eisen J.A."/>
        </authorList>
    </citation>
    <scope>NUCLEOTIDE SEQUENCE [LARGE SCALE GENOMIC DNA]</scope>
    <source>
        <strain evidence="4">ATCC 33096 / DSM 2489 / 6091</strain>
    </source>
</reference>
<evidence type="ECO:0000313" key="4">
    <source>
        <dbReference type="Proteomes" id="UP000006852"/>
    </source>
</evidence>
<dbReference type="Proteomes" id="UP000006852">
    <property type="component" value="Chromosome"/>
</dbReference>
<reference evidence="3 4" key="1">
    <citation type="journal article" date="2011" name="Stand. Genomic Sci.">
        <title>Complete genome sequence of Treponema succinifaciens type strain (6091).</title>
        <authorList>
            <person name="Han C."/>
            <person name="Gronow S."/>
            <person name="Teshima H."/>
            <person name="Lapidus A."/>
            <person name="Nolan M."/>
            <person name="Lucas S."/>
            <person name="Hammon N."/>
            <person name="Deshpande S."/>
            <person name="Cheng J.F."/>
            <person name="Zeytun A."/>
            <person name="Tapia R."/>
            <person name="Goodwin L."/>
            <person name="Pitluck S."/>
            <person name="Liolios K."/>
            <person name="Pagani I."/>
            <person name="Ivanova N."/>
            <person name="Mavromatis K."/>
            <person name="Mikhailova N."/>
            <person name="Huntemann M."/>
            <person name="Pati A."/>
            <person name="Chen A."/>
            <person name="Palaniappan K."/>
            <person name="Land M."/>
            <person name="Hauser L."/>
            <person name="Brambilla E.M."/>
            <person name="Rohde M."/>
            <person name="Goker M."/>
            <person name="Woyke T."/>
            <person name="Bristow J."/>
            <person name="Eisen J.A."/>
            <person name="Markowitz V."/>
            <person name="Hugenholtz P."/>
            <person name="Kyrpides N.C."/>
            <person name="Klenk H.P."/>
            <person name="Detter J.C."/>
        </authorList>
    </citation>
    <scope>NUCLEOTIDE SEQUENCE [LARGE SCALE GENOMIC DNA]</scope>
    <source>
        <strain evidence="4">ATCC 33096 / DSM 2489 / 6091</strain>
    </source>
</reference>
<evidence type="ECO:0000256" key="1">
    <source>
        <dbReference type="ARBA" id="ARBA00023125"/>
    </source>
</evidence>
<dbReference type="PROSITE" id="PS50943">
    <property type="entry name" value="HTH_CROC1"/>
    <property type="match status" value="1"/>
</dbReference>
<proteinExistence type="predicted"/>
<dbReference type="PANTHER" id="PTHR46558:SF4">
    <property type="entry name" value="DNA-BIDING PHAGE PROTEIN"/>
    <property type="match status" value="1"/>
</dbReference>
<gene>
    <name evidence="3" type="ORF">Tresu_R0025</name>
</gene>
<dbReference type="PANTHER" id="PTHR46558">
    <property type="entry name" value="TRACRIPTIONAL REGULATORY PROTEIN-RELATED-RELATED"/>
    <property type="match status" value="1"/>
</dbReference>
<dbReference type="RefSeq" id="WP_013701363.1">
    <property type="nucleotide sequence ID" value="NC_015385.1"/>
</dbReference>
<dbReference type="Pfam" id="PF01381">
    <property type="entry name" value="HTH_3"/>
    <property type="match status" value="1"/>
</dbReference>
<keyword evidence="4" id="KW-1185">Reference proteome</keyword>
<organism evidence="3 4">
    <name type="scientific">Treponema succinifaciens (strain ATCC 33096 / DSM 2489 / 6091)</name>
    <dbReference type="NCBI Taxonomy" id="869209"/>
    <lineage>
        <taxon>Bacteria</taxon>
        <taxon>Pseudomonadati</taxon>
        <taxon>Spirochaetota</taxon>
        <taxon>Spirochaetia</taxon>
        <taxon>Spirochaetales</taxon>
        <taxon>Treponemataceae</taxon>
        <taxon>Treponema</taxon>
    </lineage>
</organism>
<dbReference type="CDD" id="cd00093">
    <property type="entry name" value="HTH_XRE"/>
    <property type="match status" value="1"/>
</dbReference>
<dbReference type="KEGG" id="tsu:Tresu_R0025"/>
<dbReference type="HOGENOM" id="CLU_066192_17_8_12"/>
<dbReference type="OrthoDB" id="9814553at2"/>
<keyword evidence="1" id="KW-0238">DNA-binding</keyword>
<feature type="domain" description="HTH cro/C1-type" evidence="2">
    <location>
        <begin position="16"/>
        <end position="70"/>
    </location>
</feature>
<dbReference type="SUPFAM" id="SSF47413">
    <property type="entry name" value="lambda repressor-like DNA-binding domains"/>
    <property type="match status" value="1"/>
</dbReference>
<evidence type="ECO:0000313" key="3">
    <source>
        <dbReference type="EMBL" id="AEB14074.1"/>
    </source>
</evidence>
<evidence type="ECO:0000259" key="2">
    <source>
        <dbReference type="PROSITE" id="PS50943"/>
    </source>
</evidence>
<dbReference type="EMBL" id="CP002631">
    <property type="protein sequence ID" value="AEB14074.1"/>
    <property type="molecule type" value="Genomic_DNA"/>
</dbReference>
<dbReference type="Gene3D" id="1.10.260.40">
    <property type="entry name" value="lambda repressor-like DNA-binding domains"/>
    <property type="match status" value="1"/>
</dbReference>
<name>F2NXJ5_TRES6</name>
<dbReference type="GeneID" id="302998322"/>
<sequence length="109" mass="12704">MKKTERNIAATFARNLKFFRQKCNYSQEKLAELIDVSPATISNYETGEMWPSRQNLANLVEVLKVHPYQLFIDFSKDLDFLKLDIIERVEIAFDAPEEGFSTSAKRVRK</sequence>
<dbReference type="GO" id="GO:0003677">
    <property type="term" value="F:DNA binding"/>
    <property type="evidence" value="ECO:0007669"/>
    <property type="project" value="UniProtKB-KW"/>
</dbReference>
<dbReference type="STRING" id="869209.Tresu_R0025"/>
<dbReference type="SMART" id="SM00530">
    <property type="entry name" value="HTH_XRE"/>
    <property type="match status" value="1"/>
</dbReference>
<accession>F2NXJ5</accession>
<dbReference type="AlphaFoldDB" id="F2NXJ5"/>